<dbReference type="EC" id="4.3.1.19" evidence="12"/>
<dbReference type="InterPro" id="IPR036052">
    <property type="entry name" value="TrpB-like_PALP_sf"/>
</dbReference>
<protein>
    <recommendedName>
        <fullName evidence="12">L-threonine dehydratase</fullName>
        <ecNumber evidence="12">4.3.1.19</ecNumber>
    </recommendedName>
    <alternativeName>
        <fullName evidence="12">Threonine deaminase</fullName>
    </alternativeName>
</protein>
<dbReference type="Proteomes" id="UP000196536">
    <property type="component" value="Unassembled WGS sequence"/>
</dbReference>
<dbReference type="CDD" id="cd04907">
    <property type="entry name" value="ACT_ThrD-I_2"/>
    <property type="match status" value="1"/>
</dbReference>
<dbReference type="PROSITE" id="PS00165">
    <property type="entry name" value="DEHYDRATASE_SER_THR"/>
    <property type="match status" value="1"/>
</dbReference>
<dbReference type="GO" id="GO:0030170">
    <property type="term" value="F:pyridoxal phosphate binding"/>
    <property type="evidence" value="ECO:0007669"/>
    <property type="project" value="InterPro"/>
</dbReference>
<keyword evidence="7" id="KW-0677">Repeat</keyword>
<dbReference type="NCBIfam" id="TIGR01124">
    <property type="entry name" value="ilvA_2Cterm"/>
    <property type="match status" value="1"/>
</dbReference>
<keyword evidence="6 12" id="KW-0412">Isoleucine biosynthesis</keyword>
<evidence type="ECO:0000256" key="3">
    <source>
        <dbReference type="ARBA" id="ARBA00004810"/>
    </source>
</evidence>
<organism evidence="14 15">
    <name type="scientific">Acinetobacter populi</name>
    <dbReference type="NCBI Taxonomy" id="1582270"/>
    <lineage>
        <taxon>Bacteria</taxon>
        <taxon>Pseudomonadati</taxon>
        <taxon>Pseudomonadota</taxon>
        <taxon>Gammaproteobacteria</taxon>
        <taxon>Moraxellales</taxon>
        <taxon>Moraxellaceae</taxon>
        <taxon>Acinetobacter</taxon>
    </lineage>
</organism>
<feature type="domain" description="ACT-like" evidence="13">
    <location>
        <begin position="430"/>
        <end position="504"/>
    </location>
</feature>
<dbReference type="EMBL" id="NEXX01000006">
    <property type="protein sequence ID" value="OUY06041.1"/>
    <property type="molecule type" value="Genomic_DNA"/>
</dbReference>
<dbReference type="FunFam" id="3.40.50.1100:FF:000005">
    <property type="entry name" value="Threonine dehydratase catabolic"/>
    <property type="match status" value="1"/>
</dbReference>
<evidence type="ECO:0000256" key="10">
    <source>
        <dbReference type="ARBA" id="ARBA00023304"/>
    </source>
</evidence>
<dbReference type="NCBIfam" id="NF006674">
    <property type="entry name" value="PRK09224.1"/>
    <property type="match status" value="1"/>
</dbReference>
<comment type="function">
    <text evidence="11 12">Catalyzes the anaerobic formation of alpha-ketobutyrate and ammonia from threonine in a two-step reaction. The first step involved a dehydration of threonine and a production of enamine intermediates (aminocrotonate), which tautomerizes to its imine form (iminobutyrate). Both intermediates are unstable and short-lived. The second step is the nonenzymatic hydrolysis of the enamine/imine intermediates to form 2-ketobutyrate and free ammonia. In the low water environment of the cell, the second step is accelerated by RidA.</text>
</comment>
<keyword evidence="5 12" id="KW-0028">Amino-acid biosynthesis</keyword>
<dbReference type="AlphaFoldDB" id="A0A1Z9YV13"/>
<evidence type="ECO:0000313" key="15">
    <source>
        <dbReference type="Proteomes" id="UP000196536"/>
    </source>
</evidence>
<evidence type="ECO:0000256" key="1">
    <source>
        <dbReference type="ARBA" id="ARBA00001274"/>
    </source>
</evidence>
<evidence type="ECO:0000256" key="9">
    <source>
        <dbReference type="ARBA" id="ARBA00023239"/>
    </source>
</evidence>
<dbReference type="InterPro" id="IPR000634">
    <property type="entry name" value="Ser/Thr_deHydtase_PyrdxlP-BS"/>
</dbReference>
<evidence type="ECO:0000256" key="12">
    <source>
        <dbReference type="RuleBase" id="RU362012"/>
    </source>
</evidence>
<evidence type="ECO:0000256" key="11">
    <source>
        <dbReference type="ARBA" id="ARBA00025527"/>
    </source>
</evidence>
<evidence type="ECO:0000256" key="6">
    <source>
        <dbReference type="ARBA" id="ARBA00022624"/>
    </source>
</evidence>
<dbReference type="RefSeq" id="WP_087621593.1">
    <property type="nucleotide sequence ID" value="NZ_NEXX01000006.1"/>
</dbReference>
<dbReference type="UniPathway" id="UPA00047">
    <property type="reaction ID" value="UER00054"/>
</dbReference>
<dbReference type="InterPro" id="IPR050147">
    <property type="entry name" value="Ser/Thr_Dehydratase"/>
</dbReference>
<dbReference type="SUPFAM" id="SSF53686">
    <property type="entry name" value="Tryptophan synthase beta subunit-like PLP-dependent enzymes"/>
    <property type="match status" value="1"/>
</dbReference>
<dbReference type="PANTHER" id="PTHR48078:SF11">
    <property type="entry name" value="THREONINE DEHYDRATASE, MITOCHONDRIAL"/>
    <property type="match status" value="1"/>
</dbReference>
<comment type="similarity">
    <text evidence="4 12">Belongs to the serine/threonine dehydratase family.</text>
</comment>
<dbReference type="SUPFAM" id="SSF55021">
    <property type="entry name" value="ACT-like"/>
    <property type="match status" value="2"/>
</dbReference>
<comment type="pathway">
    <text evidence="3 12">Amino-acid biosynthesis; L-isoleucine biosynthesis; 2-oxobutanoate from L-threonine: step 1/1.</text>
</comment>
<dbReference type="GO" id="GO:0006567">
    <property type="term" value="P:L-threonine catabolic process"/>
    <property type="evidence" value="ECO:0007669"/>
    <property type="project" value="TreeGrafter"/>
</dbReference>
<dbReference type="PROSITE" id="PS51672">
    <property type="entry name" value="ACT_LIKE"/>
    <property type="match status" value="2"/>
</dbReference>
<reference evidence="14 15" key="1">
    <citation type="submission" date="2017-05" db="EMBL/GenBank/DDBJ databases">
        <title>Acinetobacter populi ANC 5415 (= PBJ7), whole genome shotgun sequencing project.</title>
        <authorList>
            <person name="Nemec A."/>
            <person name="Radolfova-Krizova L."/>
        </authorList>
    </citation>
    <scope>NUCLEOTIDE SEQUENCE [LARGE SCALE GENOMIC DNA]</scope>
    <source>
        <strain evidence="14 15">PBJ7</strain>
    </source>
</reference>
<dbReference type="InterPro" id="IPR045865">
    <property type="entry name" value="ACT-like_dom_sf"/>
</dbReference>
<dbReference type="GO" id="GO:0003941">
    <property type="term" value="F:L-serine ammonia-lyase activity"/>
    <property type="evidence" value="ECO:0007669"/>
    <property type="project" value="TreeGrafter"/>
</dbReference>
<keyword evidence="15" id="KW-1185">Reference proteome</keyword>
<feature type="domain" description="ACT-like" evidence="13">
    <location>
        <begin position="337"/>
        <end position="410"/>
    </location>
</feature>
<dbReference type="InterPro" id="IPR005787">
    <property type="entry name" value="Thr_deHydtase_biosynth"/>
</dbReference>
<evidence type="ECO:0000256" key="8">
    <source>
        <dbReference type="ARBA" id="ARBA00022898"/>
    </source>
</evidence>
<dbReference type="CDD" id="cd01562">
    <property type="entry name" value="Thr-dehyd"/>
    <property type="match status" value="1"/>
</dbReference>
<keyword evidence="10 12" id="KW-0100">Branched-chain amino acid biosynthesis</keyword>
<accession>A0A1Z9YV13</accession>
<dbReference type="Gene3D" id="3.40.50.1100">
    <property type="match status" value="2"/>
</dbReference>
<proteinExistence type="inferred from homology"/>
<evidence type="ECO:0000256" key="4">
    <source>
        <dbReference type="ARBA" id="ARBA00010869"/>
    </source>
</evidence>
<dbReference type="CDD" id="cd04906">
    <property type="entry name" value="ACT_ThrD-I_1"/>
    <property type="match status" value="1"/>
</dbReference>
<comment type="caution">
    <text evidence="14">The sequence shown here is derived from an EMBL/GenBank/DDBJ whole genome shotgun (WGS) entry which is preliminary data.</text>
</comment>
<name>A0A1Z9YV13_9GAMM</name>
<dbReference type="OrthoDB" id="9811476at2"/>
<comment type="cofactor">
    <cofactor evidence="2 12">
        <name>pyridoxal 5'-phosphate</name>
        <dbReference type="ChEBI" id="CHEBI:597326"/>
    </cofactor>
</comment>
<evidence type="ECO:0000313" key="14">
    <source>
        <dbReference type="EMBL" id="OUY06041.1"/>
    </source>
</evidence>
<sequence>MLSRWVRQILQATVYDVAIESPLEAAPKISQRLNNNIRFKREDLQPVFSFKLRGAYNRISQVPKDQLQRGVICASAGNHAQGVALSGQKLGVPAIIVMPSTTPDIKIEAVKRLGGTVVLHGDSFDISNRYAQQRAKDEGLVFIPPYDDELVIAGQGTIANEILRQWRDVDYVFVAVGGGGLIAGVAAYLGEVAPHVKVVAVEYDESACLKAALESGERVVLPSVGLFADGTAVAQIGELPFEVIRLPKSDNSGPIVEPDVVTVNTDEICAAIKDTFDENRSIVEPSGAMALAGIKKYVAQHKLHDKNMVSIVCGANMNFDRLRYIAERTELGEHKEAIFAVSMPEQQGAFLQFCRALQGRNITEFNYRYNGSNDAQVFVGISLKGGEQERQDIFASLKQNYDVSDLSDDEVAKLHIRYLIGGHGHLNDERLFRVEFPERPGALLTFLERLGPDHNISLFHYRNHGAAEGRVLMGLESGIKSSNGTDPLIDTLQQINYPFVEISENEGYKRFLK</sequence>
<dbReference type="GO" id="GO:0004794">
    <property type="term" value="F:threonine deaminase activity"/>
    <property type="evidence" value="ECO:0007669"/>
    <property type="project" value="UniProtKB-UniRule"/>
</dbReference>
<dbReference type="InterPro" id="IPR001721">
    <property type="entry name" value="TD_ACT-like"/>
</dbReference>
<gene>
    <name evidence="12" type="primary">ilvA</name>
    <name evidence="14" type="ORF">CAP51_15150</name>
</gene>
<dbReference type="GO" id="GO:0006565">
    <property type="term" value="P:L-serine catabolic process"/>
    <property type="evidence" value="ECO:0007669"/>
    <property type="project" value="TreeGrafter"/>
</dbReference>
<evidence type="ECO:0000256" key="2">
    <source>
        <dbReference type="ARBA" id="ARBA00001933"/>
    </source>
</evidence>
<evidence type="ECO:0000256" key="5">
    <source>
        <dbReference type="ARBA" id="ARBA00022605"/>
    </source>
</evidence>
<dbReference type="GO" id="GO:0009097">
    <property type="term" value="P:isoleucine biosynthetic process"/>
    <property type="evidence" value="ECO:0007669"/>
    <property type="project" value="UniProtKB-UniRule"/>
</dbReference>
<dbReference type="InterPro" id="IPR038110">
    <property type="entry name" value="TD_ACT-like_sf"/>
</dbReference>
<dbReference type="InterPro" id="IPR001926">
    <property type="entry name" value="TrpB-like_PALP"/>
</dbReference>
<dbReference type="Pfam" id="PF00585">
    <property type="entry name" value="Thr_dehydrat_C"/>
    <property type="match status" value="2"/>
</dbReference>
<keyword evidence="8 12" id="KW-0663">Pyridoxal phosphate</keyword>
<dbReference type="Gene3D" id="3.40.1020.10">
    <property type="entry name" value="Biosynthetic Threonine Deaminase, Domain 3"/>
    <property type="match status" value="1"/>
</dbReference>
<dbReference type="Pfam" id="PF00291">
    <property type="entry name" value="PALP"/>
    <property type="match status" value="1"/>
</dbReference>
<evidence type="ECO:0000259" key="13">
    <source>
        <dbReference type="PROSITE" id="PS51672"/>
    </source>
</evidence>
<keyword evidence="9 12" id="KW-0456">Lyase</keyword>
<evidence type="ECO:0000256" key="7">
    <source>
        <dbReference type="ARBA" id="ARBA00022737"/>
    </source>
</evidence>
<comment type="subunit">
    <text evidence="12">Homotetramer.</text>
</comment>
<dbReference type="PANTHER" id="PTHR48078">
    <property type="entry name" value="THREONINE DEHYDRATASE, MITOCHONDRIAL-RELATED"/>
    <property type="match status" value="1"/>
</dbReference>
<comment type="catalytic activity">
    <reaction evidence="1 12">
        <text>L-threonine = 2-oxobutanoate + NH4(+)</text>
        <dbReference type="Rhea" id="RHEA:22108"/>
        <dbReference type="ChEBI" id="CHEBI:16763"/>
        <dbReference type="ChEBI" id="CHEBI:28938"/>
        <dbReference type="ChEBI" id="CHEBI:57926"/>
        <dbReference type="EC" id="4.3.1.19"/>
    </reaction>
</comment>